<keyword evidence="11" id="KW-0869">Chloride channel</keyword>
<evidence type="ECO:0000256" key="7">
    <source>
        <dbReference type="ARBA" id="ARBA00023136"/>
    </source>
</evidence>
<dbReference type="GO" id="GO:0005886">
    <property type="term" value="C:plasma membrane"/>
    <property type="evidence" value="ECO:0007669"/>
    <property type="project" value="UniProtKB-SubCell"/>
</dbReference>
<dbReference type="InterPro" id="IPR011039">
    <property type="entry name" value="TFIIF_interaction"/>
</dbReference>
<dbReference type="Proteomes" id="UP000054324">
    <property type="component" value="Unassembled WGS sequence"/>
</dbReference>
<dbReference type="KEGG" id="ovi:T265_09693"/>
<feature type="domain" description="TFIIF beta subunit N-terminal" evidence="14">
    <location>
        <begin position="27"/>
        <end position="194"/>
    </location>
</feature>
<feature type="compositionally biased region" description="Polar residues" evidence="12">
    <location>
        <begin position="149"/>
        <end position="159"/>
    </location>
</feature>
<feature type="compositionally biased region" description="Low complexity" evidence="12">
    <location>
        <begin position="160"/>
        <end position="173"/>
    </location>
</feature>
<feature type="region of interest" description="Disordered" evidence="12">
    <location>
        <begin position="146"/>
        <end position="173"/>
    </location>
</feature>
<comment type="function">
    <text evidence="11">Forms chloride channels.</text>
</comment>
<evidence type="ECO:0000256" key="1">
    <source>
        <dbReference type="ARBA" id="ARBA00004123"/>
    </source>
</evidence>
<keyword evidence="8" id="KW-0804">Transcription</keyword>
<dbReference type="GO" id="GO:0006367">
    <property type="term" value="P:transcription initiation at RNA polymerase II promoter"/>
    <property type="evidence" value="ECO:0007669"/>
    <property type="project" value="InterPro"/>
</dbReference>
<dbReference type="Pfam" id="PF01062">
    <property type="entry name" value="Bestrophin"/>
    <property type="match status" value="1"/>
</dbReference>
<keyword evidence="11" id="KW-0407">Ion channel</keyword>
<evidence type="ECO:0000256" key="2">
    <source>
        <dbReference type="ARBA" id="ARBA00004370"/>
    </source>
</evidence>
<dbReference type="AlphaFoldDB" id="A0A074Z4Y6"/>
<evidence type="ECO:0000256" key="6">
    <source>
        <dbReference type="ARBA" id="ARBA00023125"/>
    </source>
</evidence>
<organism evidence="15 16">
    <name type="scientific">Opisthorchis viverrini</name>
    <name type="common">Southeast Asian liver fluke</name>
    <dbReference type="NCBI Taxonomy" id="6198"/>
    <lineage>
        <taxon>Eukaryota</taxon>
        <taxon>Metazoa</taxon>
        <taxon>Spiralia</taxon>
        <taxon>Lophotrochozoa</taxon>
        <taxon>Platyhelminthes</taxon>
        <taxon>Trematoda</taxon>
        <taxon>Digenea</taxon>
        <taxon>Opisthorchiida</taxon>
        <taxon>Opisthorchiata</taxon>
        <taxon>Opisthorchiidae</taxon>
        <taxon>Opisthorchis</taxon>
    </lineage>
</organism>
<comment type="similarity">
    <text evidence="10 11">Belongs to the anion channel-forming bestrophin (TC 1.A.46) family. Calcium-sensitive chloride channel subfamily.</text>
</comment>
<keyword evidence="11" id="KW-0406">Ion transport</keyword>
<keyword evidence="6" id="KW-0238">DNA-binding</keyword>
<dbReference type="InterPro" id="IPR000615">
    <property type="entry name" value="Bestrophin"/>
</dbReference>
<dbReference type="InterPro" id="IPR021134">
    <property type="entry name" value="Bestrophin-like"/>
</dbReference>
<evidence type="ECO:0000256" key="3">
    <source>
        <dbReference type="ARBA" id="ARBA00022692"/>
    </source>
</evidence>
<feature type="domain" description="TFIIF beta subunit HTH" evidence="13">
    <location>
        <begin position="252"/>
        <end position="285"/>
    </location>
</feature>
<name>A0A074Z4Y6_OPIVI</name>
<keyword evidence="3" id="KW-0812">Transmembrane</keyword>
<dbReference type="CTD" id="20323861"/>
<evidence type="ECO:0000256" key="10">
    <source>
        <dbReference type="ARBA" id="ARBA00034769"/>
    </source>
</evidence>
<dbReference type="SUPFAM" id="SSF50916">
    <property type="entry name" value="Rap30/74 interaction domains"/>
    <property type="match status" value="1"/>
</dbReference>
<keyword evidence="11" id="KW-0868">Chloride</keyword>
<evidence type="ECO:0000313" key="15">
    <source>
        <dbReference type="EMBL" id="KER22123.1"/>
    </source>
</evidence>
<keyword evidence="4" id="KW-1133">Transmembrane helix</keyword>
<evidence type="ECO:0000256" key="8">
    <source>
        <dbReference type="ARBA" id="ARBA00023163"/>
    </source>
</evidence>
<keyword evidence="5" id="KW-0805">Transcription regulation</keyword>
<dbReference type="GO" id="GO:0005254">
    <property type="term" value="F:chloride channel activity"/>
    <property type="evidence" value="ECO:0007669"/>
    <property type="project" value="UniProtKB-KW"/>
</dbReference>
<dbReference type="InterPro" id="IPR036388">
    <property type="entry name" value="WH-like_DNA-bd_sf"/>
</dbReference>
<dbReference type="InterPro" id="IPR040504">
    <property type="entry name" value="TFIIF_beta_N"/>
</dbReference>
<dbReference type="InterPro" id="IPR040450">
    <property type="entry name" value="TFIIF_beta_HTH"/>
</dbReference>
<dbReference type="GeneID" id="20323861"/>
<proteinExistence type="inferred from homology"/>
<dbReference type="CDD" id="cd07980">
    <property type="entry name" value="TFIIF_beta"/>
    <property type="match status" value="1"/>
</dbReference>
<dbReference type="GO" id="GO:0034707">
    <property type="term" value="C:chloride channel complex"/>
    <property type="evidence" value="ECO:0007669"/>
    <property type="project" value="UniProtKB-KW"/>
</dbReference>
<evidence type="ECO:0000256" key="12">
    <source>
        <dbReference type="SAM" id="MobiDB-lite"/>
    </source>
</evidence>
<sequence length="690" mass="76937">MSRPKTGSDCFTDAHALYSVDTSRAKDGVWLVKVPKYLAELWRKSGPDGEGGKVVIASSPAPGQAEGNRRPVGSQVTLVTDPDLLAHAGETGDLIPKEHQFFIQTSASTSSAASGRPGQSSQRRVSALSGQELIILAEDDLAMAGPSGTGTVCNSETDTSSARPSSPFSNSSSARYSRRLSLFGRVNSRAECRPPPNTRYMMLKAQQMKEINRPKHEVRLLYEPVRNYKPVANHISNIEYEARKRAEGKNLRREKDDVMQDLFKAFERHQYYTIRDLILLTKQPVTSEDQPNESSGTAYERFQNSLQLPFLLPLGSTKHLGLCGHSVSPGVGWCVGWSRGGGQEEPATESPAKTRFYQGSNTWMNSFLPTESLNQSDLMPIVPYKLRKKPVIIISSNTPHCSLSCPHFAESPLPANPPVTCPILTVVCTPFFNLTPVLGLMTQDELDVYMATPPKEYTLYFVPLVWAMDIITKARREGHIRMDRAVEILSEEITSFRGRLGTIFGYDWINPPLVYTQTATIVVYAYFTSCLLAWQYLDPSKAYPGYEVDIYVPIFGLLRFFFYMGWLKVAESLINPFGEDVDDFEIEYLIERNLNVSYLIVDEMHHDHPDLVRDAFWDATCLSSPEWPKGAGDMAEEDMSNITGTDGDRFIGSLAHFDVTGRKTSSAFWRHASISKPFASTSNLGKVSQL</sequence>
<keyword evidence="9" id="KW-0539">Nucleus</keyword>
<dbReference type="OrthoDB" id="26094at2759"/>
<keyword evidence="16" id="KW-1185">Reference proteome</keyword>
<gene>
    <name evidence="15" type="ORF">T265_09693</name>
</gene>
<keyword evidence="7" id="KW-0472">Membrane</keyword>
<evidence type="ECO:0000256" key="4">
    <source>
        <dbReference type="ARBA" id="ARBA00022989"/>
    </source>
</evidence>
<dbReference type="InterPro" id="IPR036390">
    <property type="entry name" value="WH_DNA-bd_sf"/>
</dbReference>
<dbReference type="Pfam" id="PF02270">
    <property type="entry name" value="TFIIF_beta"/>
    <property type="match status" value="1"/>
</dbReference>
<dbReference type="PANTHER" id="PTHR10736">
    <property type="entry name" value="BESTROPHIN"/>
    <property type="match status" value="1"/>
</dbReference>
<feature type="region of interest" description="Disordered" evidence="12">
    <location>
        <begin position="106"/>
        <end position="125"/>
    </location>
</feature>
<evidence type="ECO:0000256" key="11">
    <source>
        <dbReference type="RuleBase" id="RU363126"/>
    </source>
</evidence>
<comment type="subcellular location">
    <subcellularLocation>
        <location evidence="11">Cell membrane</location>
        <topology evidence="11">Multi-pass membrane protein</topology>
    </subcellularLocation>
    <subcellularLocation>
        <location evidence="2">Membrane</location>
    </subcellularLocation>
    <subcellularLocation>
        <location evidence="1">Nucleus</location>
    </subcellularLocation>
</comment>
<dbReference type="SUPFAM" id="SSF46785">
    <property type="entry name" value="Winged helix' DNA-binding domain"/>
    <property type="match status" value="1"/>
</dbReference>
<evidence type="ECO:0000259" key="13">
    <source>
        <dbReference type="Pfam" id="PF02270"/>
    </source>
</evidence>
<keyword evidence="11" id="KW-0813">Transport</keyword>
<dbReference type="Pfam" id="PF17683">
    <property type="entry name" value="TFIIF_beta_N"/>
    <property type="match status" value="1"/>
</dbReference>
<dbReference type="EMBL" id="KL596917">
    <property type="protein sequence ID" value="KER22123.1"/>
    <property type="molecule type" value="Genomic_DNA"/>
</dbReference>
<dbReference type="PANTHER" id="PTHR10736:SF65">
    <property type="entry name" value="BESTROPHIN 1, ISOFORM C-RELATED"/>
    <property type="match status" value="1"/>
</dbReference>
<dbReference type="GO" id="GO:0005634">
    <property type="term" value="C:nucleus"/>
    <property type="evidence" value="ECO:0007669"/>
    <property type="project" value="UniProtKB-SubCell"/>
</dbReference>
<protein>
    <recommendedName>
        <fullName evidence="11">Bestrophin homolog</fullName>
    </recommendedName>
</protein>
<dbReference type="Gene3D" id="1.10.10.10">
    <property type="entry name" value="Winged helix-like DNA-binding domain superfamily/Winged helix DNA-binding domain"/>
    <property type="match status" value="1"/>
</dbReference>
<evidence type="ECO:0000256" key="9">
    <source>
        <dbReference type="ARBA" id="ARBA00023242"/>
    </source>
</evidence>
<reference evidence="15 16" key="1">
    <citation type="submission" date="2013-11" db="EMBL/GenBank/DDBJ databases">
        <title>Opisthorchis viverrini - life in the bile duct.</title>
        <authorList>
            <person name="Young N.D."/>
            <person name="Nagarajan N."/>
            <person name="Lin S.J."/>
            <person name="Korhonen P.K."/>
            <person name="Jex A.R."/>
            <person name="Hall R.S."/>
            <person name="Safavi-Hemami H."/>
            <person name="Kaewkong W."/>
            <person name="Bertrand D."/>
            <person name="Gao S."/>
            <person name="Seet Q."/>
            <person name="Wongkham S."/>
            <person name="Teh B.T."/>
            <person name="Wongkham C."/>
            <person name="Intapan P.M."/>
            <person name="Maleewong W."/>
            <person name="Yang X."/>
            <person name="Hu M."/>
            <person name="Wang Z."/>
            <person name="Hofmann A."/>
            <person name="Sternberg P.W."/>
            <person name="Tan P."/>
            <person name="Wang J."/>
            <person name="Gasser R.B."/>
        </authorList>
    </citation>
    <scope>NUCLEOTIDE SEQUENCE [LARGE SCALE GENOMIC DNA]</scope>
</reference>
<evidence type="ECO:0000313" key="16">
    <source>
        <dbReference type="Proteomes" id="UP000054324"/>
    </source>
</evidence>
<dbReference type="GO" id="GO:0003677">
    <property type="term" value="F:DNA binding"/>
    <property type="evidence" value="ECO:0007669"/>
    <property type="project" value="UniProtKB-KW"/>
</dbReference>
<evidence type="ECO:0000259" key="14">
    <source>
        <dbReference type="Pfam" id="PF17683"/>
    </source>
</evidence>
<keyword evidence="11" id="KW-1003">Cell membrane</keyword>
<accession>A0A074Z4Y6</accession>
<dbReference type="RefSeq" id="XP_009174113.1">
    <property type="nucleotide sequence ID" value="XM_009175849.1"/>
</dbReference>
<evidence type="ECO:0000256" key="5">
    <source>
        <dbReference type="ARBA" id="ARBA00023015"/>
    </source>
</evidence>